<keyword evidence="3" id="KW-1185">Reference proteome</keyword>
<feature type="compositionally biased region" description="Basic and acidic residues" evidence="1">
    <location>
        <begin position="97"/>
        <end position="111"/>
    </location>
</feature>
<dbReference type="Proteomes" id="UP000756921">
    <property type="component" value="Unassembled WGS sequence"/>
</dbReference>
<sequence length="235" mass="25521">MGALALYDGIRGLRAGRLLEADTAPKLKKAHTTKTARVEIQPTNVAETNSPSVVFHRTACNDQSTALQANQYKIHSCSTTRPTEGETAGTHASVASRGDETNRERDNKQSSRVEAAVGTTRRLMSAAVKDPRASGNYSMVIESLEAARDGGDGVRLGALASWRENVGPACELDSLPASQLEGRRTWVVTVVLPAAYYLYTIYTTCPTLKSPHFAHGPAYHSDRFPRQTRLQLPVI</sequence>
<dbReference type="EMBL" id="WJXW01000011">
    <property type="protein sequence ID" value="KAF9731862.1"/>
    <property type="molecule type" value="Genomic_DNA"/>
</dbReference>
<organism evidence="2 3">
    <name type="scientific">Paraphaeosphaeria minitans</name>
    <dbReference type="NCBI Taxonomy" id="565426"/>
    <lineage>
        <taxon>Eukaryota</taxon>
        <taxon>Fungi</taxon>
        <taxon>Dikarya</taxon>
        <taxon>Ascomycota</taxon>
        <taxon>Pezizomycotina</taxon>
        <taxon>Dothideomycetes</taxon>
        <taxon>Pleosporomycetidae</taxon>
        <taxon>Pleosporales</taxon>
        <taxon>Massarineae</taxon>
        <taxon>Didymosphaeriaceae</taxon>
        <taxon>Paraphaeosphaeria</taxon>
    </lineage>
</organism>
<evidence type="ECO:0000313" key="3">
    <source>
        <dbReference type="Proteomes" id="UP000756921"/>
    </source>
</evidence>
<feature type="region of interest" description="Disordered" evidence="1">
    <location>
        <begin position="78"/>
        <end position="115"/>
    </location>
</feature>
<comment type="caution">
    <text evidence="2">The sequence shown here is derived from an EMBL/GenBank/DDBJ whole genome shotgun (WGS) entry which is preliminary data.</text>
</comment>
<name>A0A9P6GAE1_9PLEO</name>
<protein>
    <submittedName>
        <fullName evidence="2">Uncharacterized protein</fullName>
    </submittedName>
</protein>
<proteinExistence type="predicted"/>
<reference evidence="2" key="1">
    <citation type="journal article" date="2020" name="Mol. Plant Microbe Interact.">
        <title>Genome Sequence of the Biocontrol Agent Coniothyrium minitans strain Conio (IMI 134523).</title>
        <authorList>
            <person name="Patel D."/>
            <person name="Shittu T.A."/>
            <person name="Baroncelli R."/>
            <person name="Muthumeenakshi S."/>
            <person name="Osborne T.H."/>
            <person name="Janganan T.K."/>
            <person name="Sreenivasaprasad S."/>
        </authorList>
    </citation>
    <scope>NUCLEOTIDE SEQUENCE</scope>
    <source>
        <strain evidence="2">Conio</strain>
    </source>
</reference>
<evidence type="ECO:0000256" key="1">
    <source>
        <dbReference type="SAM" id="MobiDB-lite"/>
    </source>
</evidence>
<accession>A0A9P6GAE1</accession>
<evidence type="ECO:0000313" key="2">
    <source>
        <dbReference type="EMBL" id="KAF9731862.1"/>
    </source>
</evidence>
<gene>
    <name evidence="2" type="ORF">PMIN01_09791</name>
</gene>
<dbReference type="AlphaFoldDB" id="A0A9P6GAE1"/>